<keyword evidence="3" id="KW-1185">Reference proteome</keyword>
<comment type="caution">
    <text evidence="2">The sequence shown here is derived from an EMBL/GenBank/DDBJ whole genome shotgun (WGS) entry which is preliminary data.</text>
</comment>
<protein>
    <submittedName>
        <fullName evidence="2">Zinc finger protein</fullName>
    </submittedName>
</protein>
<evidence type="ECO:0000259" key="1">
    <source>
        <dbReference type="PROSITE" id="PS50994"/>
    </source>
</evidence>
<gene>
    <name evidence="2" type="ORF">PoB_000298400</name>
</gene>
<dbReference type="InterPro" id="IPR036397">
    <property type="entry name" value="RNaseH_sf"/>
</dbReference>
<dbReference type="GO" id="GO:0003676">
    <property type="term" value="F:nucleic acid binding"/>
    <property type="evidence" value="ECO:0007669"/>
    <property type="project" value="InterPro"/>
</dbReference>
<evidence type="ECO:0000313" key="3">
    <source>
        <dbReference type="Proteomes" id="UP000735302"/>
    </source>
</evidence>
<dbReference type="Proteomes" id="UP000735302">
    <property type="component" value="Unassembled WGS sequence"/>
</dbReference>
<dbReference type="EMBL" id="BLXT01000396">
    <property type="protein sequence ID" value="GFN76478.1"/>
    <property type="molecule type" value="Genomic_DNA"/>
</dbReference>
<dbReference type="AlphaFoldDB" id="A0AAV3Y339"/>
<reference evidence="2 3" key="1">
    <citation type="journal article" date="2021" name="Elife">
        <title>Chloroplast acquisition without the gene transfer in kleptoplastic sea slugs, Plakobranchus ocellatus.</title>
        <authorList>
            <person name="Maeda T."/>
            <person name="Takahashi S."/>
            <person name="Yoshida T."/>
            <person name="Shimamura S."/>
            <person name="Takaki Y."/>
            <person name="Nagai Y."/>
            <person name="Toyoda A."/>
            <person name="Suzuki Y."/>
            <person name="Arimoto A."/>
            <person name="Ishii H."/>
            <person name="Satoh N."/>
            <person name="Nishiyama T."/>
            <person name="Hasebe M."/>
            <person name="Maruyama T."/>
            <person name="Minagawa J."/>
            <person name="Obokata J."/>
            <person name="Shigenobu S."/>
        </authorList>
    </citation>
    <scope>NUCLEOTIDE SEQUENCE [LARGE SCALE GENOMIC DNA]</scope>
</reference>
<proteinExistence type="predicted"/>
<evidence type="ECO:0000313" key="2">
    <source>
        <dbReference type="EMBL" id="GFN76478.1"/>
    </source>
</evidence>
<dbReference type="Gene3D" id="3.30.420.10">
    <property type="entry name" value="Ribonuclease H-like superfamily/Ribonuclease H"/>
    <property type="match status" value="1"/>
</dbReference>
<accession>A0AAV3Y339</accession>
<dbReference type="InterPro" id="IPR001584">
    <property type="entry name" value="Integrase_cat-core"/>
</dbReference>
<dbReference type="GO" id="GO:0015074">
    <property type="term" value="P:DNA integration"/>
    <property type="evidence" value="ECO:0007669"/>
    <property type="project" value="InterPro"/>
</dbReference>
<sequence length="124" mass="14105">MVPRVLLEKVSLLDTSFKRGAIDIVGPIKPTSNAGHRFILSLVDCATRYAETAPLLSVPEEVLNDQGIQFMSDSMRKVCGLLGIKQKIAKLYNLMCNGMVEWFNATLKTCLRYLYSEQLRQWHR</sequence>
<dbReference type="InterPro" id="IPR012337">
    <property type="entry name" value="RNaseH-like_sf"/>
</dbReference>
<dbReference type="PROSITE" id="PS50994">
    <property type="entry name" value="INTEGRASE"/>
    <property type="match status" value="1"/>
</dbReference>
<organism evidence="2 3">
    <name type="scientific">Plakobranchus ocellatus</name>
    <dbReference type="NCBI Taxonomy" id="259542"/>
    <lineage>
        <taxon>Eukaryota</taxon>
        <taxon>Metazoa</taxon>
        <taxon>Spiralia</taxon>
        <taxon>Lophotrochozoa</taxon>
        <taxon>Mollusca</taxon>
        <taxon>Gastropoda</taxon>
        <taxon>Heterobranchia</taxon>
        <taxon>Euthyneura</taxon>
        <taxon>Panpulmonata</taxon>
        <taxon>Sacoglossa</taxon>
        <taxon>Placobranchoidea</taxon>
        <taxon>Plakobranchidae</taxon>
        <taxon>Plakobranchus</taxon>
    </lineage>
</organism>
<dbReference type="SUPFAM" id="SSF53098">
    <property type="entry name" value="Ribonuclease H-like"/>
    <property type="match status" value="1"/>
</dbReference>
<name>A0AAV3Y339_9GAST</name>
<feature type="domain" description="Integrase catalytic" evidence="1">
    <location>
        <begin position="58"/>
        <end position="124"/>
    </location>
</feature>